<dbReference type="Gene3D" id="3.40.50.1980">
    <property type="entry name" value="Nitrogenase molybdenum iron protein domain"/>
    <property type="match status" value="1"/>
</dbReference>
<dbReference type="AlphaFoldDB" id="A0A856MJ01"/>
<dbReference type="Proteomes" id="UP000503129">
    <property type="component" value="Chromosome"/>
</dbReference>
<sequence length="440" mass="48832">MKSEDVFNKSPDHKTQNRESVLREGQEDCAFDGAMLTLVPITDAAHLIHGPSGCINNCWGNRSSLSSNSILYKARFSTDMDENDIIFGGAKKLYNAIIETQRRYKPAAVFVYSTCVSALIGDDLNGACTDAAVQTGTPIIPVDCPGFVGRKNRGMRIAGEALLEHVIGTAEPDFTTPYDINLIGESNIAAMWNILPLFEKLGIRVLSKITGDTRYKEVCYAHRAKLNVITSSIALLKMAKKMEERFGIPYIQECFYGIENINQSLRNIAAKLGDSDLQERTEKFIALETSALEEKLAFYRTSVQGKRIVIDTQELKSWSIISAAQKLGIEVIPISAVKSSQEDKARIQKLLGKDSIILQQNTPEEILQIIHENKADMLITGERYQHTSVKAEIPSLDIKAEQNHSNAGYAGILEAAQKLYATLTSPVWKLVHKPAPWENR</sequence>
<dbReference type="GO" id="GO:0016491">
    <property type="term" value="F:oxidoreductase activity"/>
    <property type="evidence" value="ECO:0007669"/>
    <property type="project" value="InterPro"/>
</dbReference>
<dbReference type="PANTHER" id="PTHR42956">
    <property type="entry name" value="NITROGENASE IRON-MOLYBDENUM COFACTOR BIOSYNTHESIS PROTEIN NIFE"/>
    <property type="match status" value="1"/>
</dbReference>
<dbReference type="GO" id="GO:0065003">
    <property type="term" value="P:protein-containing complex assembly"/>
    <property type="evidence" value="ECO:0007669"/>
    <property type="project" value="InterPro"/>
</dbReference>
<evidence type="ECO:0000259" key="3">
    <source>
        <dbReference type="Pfam" id="PF00148"/>
    </source>
</evidence>
<dbReference type="InterPro" id="IPR005973">
    <property type="entry name" value="NifE"/>
</dbReference>
<evidence type="ECO:0000313" key="4">
    <source>
        <dbReference type="EMBL" id="QDL10150.1"/>
    </source>
</evidence>
<accession>A0A856MJ01</accession>
<dbReference type="InterPro" id="IPR000510">
    <property type="entry name" value="Nase/OxRdtase_comp1"/>
</dbReference>
<feature type="domain" description="Nitrogenase/oxidoreductase component 1" evidence="3">
    <location>
        <begin position="29"/>
        <end position="423"/>
    </location>
</feature>
<comment type="similarity">
    <text evidence="1">Belongs to the NifD/NifK/NifE/NifN family.</text>
</comment>
<organism evidence="4 5">
    <name type="scientific">Brasilonema sennae CENA114</name>
    <dbReference type="NCBI Taxonomy" id="415709"/>
    <lineage>
        <taxon>Bacteria</taxon>
        <taxon>Bacillati</taxon>
        <taxon>Cyanobacteriota</taxon>
        <taxon>Cyanophyceae</taxon>
        <taxon>Nostocales</taxon>
        <taxon>Scytonemataceae</taxon>
        <taxon>Brasilonema</taxon>
        <taxon>Bromeliae group (in: Brasilonema)</taxon>
    </lineage>
</organism>
<gene>
    <name evidence="4" type="primary">nifE</name>
    <name evidence="4" type="ORF">DP114_21655</name>
</gene>
<keyword evidence="5" id="KW-1185">Reference proteome</keyword>
<dbReference type="Gene3D" id="3.40.50.12380">
    <property type="entry name" value="Nitrogenase MoFe cofactor biosynthesis protein NifE, C-terminal"/>
    <property type="match status" value="1"/>
</dbReference>
<dbReference type="PANTHER" id="PTHR42956:SF1">
    <property type="entry name" value="NITROGENASE IRON-MOLYBDENUM COFACTOR BIOSYNTHESIS PROTEIN NIFE"/>
    <property type="match status" value="1"/>
</dbReference>
<name>A0A856MJ01_9CYAN</name>
<dbReference type="KEGG" id="bsen:DP114_21655"/>
<reference evidence="4 5" key="1">
    <citation type="submission" date="2018-06" db="EMBL/GenBank/DDBJ databases">
        <title>Comparative genomics of Brasilonema spp. strains.</title>
        <authorList>
            <person name="Alvarenga D.O."/>
            <person name="Fiore M.F."/>
            <person name="Varani A.M."/>
        </authorList>
    </citation>
    <scope>NUCLEOTIDE SEQUENCE [LARGE SCALE GENOMIC DNA]</scope>
    <source>
        <strain evidence="4 5">CENA114</strain>
    </source>
</reference>
<evidence type="ECO:0000256" key="2">
    <source>
        <dbReference type="SAM" id="MobiDB-lite"/>
    </source>
</evidence>
<dbReference type="RefSeq" id="WP_171977079.1">
    <property type="nucleotide sequence ID" value="NZ_CAWOXK010000001.1"/>
</dbReference>
<dbReference type="EMBL" id="CP030118">
    <property type="protein sequence ID" value="QDL10150.1"/>
    <property type="molecule type" value="Genomic_DNA"/>
</dbReference>
<dbReference type="SUPFAM" id="SSF53807">
    <property type="entry name" value="Helical backbone' metal receptor"/>
    <property type="match status" value="1"/>
</dbReference>
<proteinExistence type="inferred from homology"/>
<dbReference type="NCBIfam" id="TIGR01283">
    <property type="entry name" value="nifE"/>
    <property type="match status" value="1"/>
</dbReference>
<dbReference type="InterPro" id="IPR049939">
    <property type="entry name" value="NifE-like"/>
</dbReference>
<evidence type="ECO:0000313" key="5">
    <source>
        <dbReference type="Proteomes" id="UP000503129"/>
    </source>
</evidence>
<evidence type="ECO:0000256" key="1">
    <source>
        <dbReference type="ARBA" id="ARBA00011002"/>
    </source>
</evidence>
<dbReference type="Pfam" id="PF00148">
    <property type="entry name" value="Oxidored_nitro"/>
    <property type="match status" value="1"/>
</dbReference>
<protein>
    <submittedName>
        <fullName evidence="4">Nitrogenase iron-molybdenum cofactor biosynthesis protein NifE</fullName>
    </submittedName>
</protein>
<feature type="region of interest" description="Disordered" evidence="2">
    <location>
        <begin position="1"/>
        <end position="20"/>
    </location>
</feature>
<dbReference type="GO" id="GO:0009399">
    <property type="term" value="P:nitrogen fixation"/>
    <property type="evidence" value="ECO:0007669"/>
    <property type="project" value="InterPro"/>
</dbReference>